<keyword evidence="1" id="KW-1133">Transmembrane helix</keyword>
<name>A0A939ISD8_9ALTE</name>
<proteinExistence type="predicted"/>
<accession>A0A939ISD8</accession>
<gene>
    <name evidence="2" type="ORF">J0A66_13885</name>
</gene>
<dbReference type="AlphaFoldDB" id="A0A939ISD8"/>
<comment type="caution">
    <text evidence="2">The sequence shown here is derived from an EMBL/GenBank/DDBJ whole genome shotgun (WGS) entry which is preliminary data.</text>
</comment>
<keyword evidence="1" id="KW-0812">Transmembrane</keyword>
<sequence length="219" mass="24819">MSEKETLFALWLEDDLNDEQLAEFRQLCADDDEFAARVALGRDMQHQAKHYQQAEVPRWVPPAIGAQSRSGSPWGWAGFAPLSFATSLLAIVMVLLRVEVQVQNNALTLSFAGQGRQAEIEQAVAAQLDDFRQQQQVALVDYARDLRDQQQQANTQLASYLLTSSRTERREDFAELIKFVNQQRADDQVFYARQLNKLEQELYSNTETTPVTPGSDPNP</sequence>
<evidence type="ECO:0000256" key="1">
    <source>
        <dbReference type="SAM" id="Phobius"/>
    </source>
</evidence>
<reference evidence="2" key="1">
    <citation type="submission" date="2021-03" db="EMBL/GenBank/DDBJ databases">
        <title>novel species isolated from a fishpond in China.</title>
        <authorList>
            <person name="Lu H."/>
            <person name="Cai Z."/>
        </authorList>
    </citation>
    <scope>NUCLEOTIDE SEQUENCE</scope>
    <source>
        <strain evidence="2">JCM 30855</strain>
    </source>
</reference>
<dbReference type="EMBL" id="JAFKCV010000007">
    <property type="protein sequence ID" value="MBN7826321.1"/>
    <property type="molecule type" value="Genomic_DNA"/>
</dbReference>
<feature type="transmembrane region" description="Helical" evidence="1">
    <location>
        <begin position="74"/>
        <end position="96"/>
    </location>
</feature>
<evidence type="ECO:0000313" key="3">
    <source>
        <dbReference type="Proteomes" id="UP000664654"/>
    </source>
</evidence>
<keyword evidence="3" id="KW-1185">Reference proteome</keyword>
<organism evidence="2 3">
    <name type="scientific">Bowmanella dokdonensis</name>
    <dbReference type="NCBI Taxonomy" id="751969"/>
    <lineage>
        <taxon>Bacteria</taxon>
        <taxon>Pseudomonadati</taxon>
        <taxon>Pseudomonadota</taxon>
        <taxon>Gammaproteobacteria</taxon>
        <taxon>Alteromonadales</taxon>
        <taxon>Alteromonadaceae</taxon>
        <taxon>Bowmanella</taxon>
    </lineage>
</organism>
<dbReference type="RefSeq" id="WP_206574434.1">
    <property type="nucleotide sequence ID" value="NZ_JAFKCV010000007.1"/>
</dbReference>
<dbReference type="Proteomes" id="UP000664654">
    <property type="component" value="Unassembled WGS sequence"/>
</dbReference>
<keyword evidence="1" id="KW-0472">Membrane</keyword>
<protein>
    <submittedName>
        <fullName evidence="2">Uncharacterized protein</fullName>
    </submittedName>
</protein>
<evidence type="ECO:0000313" key="2">
    <source>
        <dbReference type="EMBL" id="MBN7826321.1"/>
    </source>
</evidence>